<dbReference type="NCBIfam" id="NF002151">
    <property type="entry name" value="PRK00982.1-5"/>
    <property type="match status" value="1"/>
</dbReference>
<keyword evidence="6 7" id="KW-0275">Fatty acid biosynthesis</keyword>
<keyword evidence="1 7" id="KW-0596">Phosphopantetheine</keyword>
<sequence>MTEQEIFEKVKAVIADKLSVEPEKVTLEARFIEDLGADSLDTVELIMGLEDEFGLEISDEEAEKIRTVKDAVEYIKAKLSA</sequence>
<dbReference type="InterPro" id="IPR003231">
    <property type="entry name" value="ACP"/>
</dbReference>
<gene>
    <name evidence="7 11" type="primary">acpP</name>
    <name evidence="11" type="ORF">ACFFFP_07285</name>
</gene>
<evidence type="ECO:0000256" key="4">
    <source>
        <dbReference type="ARBA" id="ARBA00022832"/>
    </source>
</evidence>
<comment type="caution">
    <text evidence="11">The sequence shown here is derived from an EMBL/GenBank/DDBJ whole genome shotgun (WGS) entry which is preliminary data.</text>
</comment>
<keyword evidence="12" id="KW-1185">Reference proteome</keyword>
<evidence type="ECO:0000256" key="7">
    <source>
        <dbReference type="HAMAP-Rule" id="MF_01217"/>
    </source>
</evidence>
<proteinExistence type="inferred from homology"/>
<dbReference type="RefSeq" id="WP_188847128.1">
    <property type="nucleotide sequence ID" value="NZ_BMPJ01000009.1"/>
</dbReference>
<evidence type="ECO:0000313" key="12">
    <source>
        <dbReference type="Proteomes" id="UP001589830"/>
    </source>
</evidence>
<comment type="PTM">
    <text evidence="7">4'-phosphopantetheine is transferred from CoA to a specific serine of apo-ACP by AcpS. This modification is essential for activity because fatty acids are bound in thioester linkage to the sulfhydryl of the prosthetic group.</text>
</comment>
<evidence type="ECO:0000256" key="5">
    <source>
        <dbReference type="ARBA" id="ARBA00023098"/>
    </source>
</evidence>
<comment type="PTM">
    <text evidence="9">4'-phosphopantetheine is transferred from CoA to a specific serine of apo-ACP by acpS.</text>
</comment>
<evidence type="ECO:0000313" key="11">
    <source>
        <dbReference type="EMBL" id="MFC0595965.1"/>
    </source>
</evidence>
<evidence type="ECO:0000256" key="9">
    <source>
        <dbReference type="RuleBase" id="RU003545"/>
    </source>
</evidence>
<evidence type="ECO:0000256" key="6">
    <source>
        <dbReference type="ARBA" id="ARBA00023160"/>
    </source>
</evidence>
<dbReference type="NCBIfam" id="TIGR00517">
    <property type="entry name" value="acyl_carrier"/>
    <property type="match status" value="1"/>
</dbReference>
<dbReference type="Proteomes" id="UP001589830">
    <property type="component" value="Unassembled WGS sequence"/>
</dbReference>
<dbReference type="NCBIfam" id="NF002148">
    <property type="entry name" value="PRK00982.1-2"/>
    <property type="match status" value="1"/>
</dbReference>
<evidence type="ECO:0000256" key="1">
    <source>
        <dbReference type="ARBA" id="ARBA00022450"/>
    </source>
</evidence>
<evidence type="ECO:0000256" key="3">
    <source>
        <dbReference type="ARBA" id="ARBA00022553"/>
    </source>
</evidence>
<protein>
    <recommendedName>
        <fullName evidence="7 8">Acyl carrier protein</fullName>
        <shortName evidence="7">ACP</shortName>
    </recommendedName>
</protein>
<comment type="subcellular location">
    <subcellularLocation>
        <location evidence="7">Cytoplasm</location>
    </subcellularLocation>
</comment>
<comment type="similarity">
    <text evidence="7">Belongs to the acyl carrier protein (ACP) family.</text>
</comment>
<organism evidence="11 12">
    <name type="scientific">Thermus composti</name>
    <dbReference type="NCBI Taxonomy" id="532059"/>
    <lineage>
        <taxon>Bacteria</taxon>
        <taxon>Thermotogati</taxon>
        <taxon>Deinococcota</taxon>
        <taxon>Deinococci</taxon>
        <taxon>Thermales</taxon>
        <taxon>Thermaceae</taxon>
        <taxon>Thermus</taxon>
    </lineage>
</organism>
<dbReference type="EMBL" id="JBHLTW010000033">
    <property type="protein sequence ID" value="MFC0595965.1"/>
    <property type="molecule type" value="Genomic_DNA"/>
</dbReference>
<keyword evidence="7" id="KW-0963">Cytoplasm</keyword>
<keyword evidence="5 7" id="KW-0443">Lipid metabolism</keyword>
<dbReference type="HAMAP" id="MF_01217">
    <property type="entry name" value="Acyl_carrier"/>
    <property type="match status" value="1"/>
</dbReference>
<reference evidence="11 12" key="1">
    <citation type="submission" date="2024-09" db="EMBL/GenBank/DDBJ databases">
        <authorList>
            <person name="Sun Q."/>
            <person name="Mori K."/>
        </authorList>
    </citation>
    <scope>NUCLEOTIDE SEQUENCE [LARGE SCALE GENOMIC DNA]</scope>
    <source>
        <strain evidence="11 12">NCAIM B.02340</strain>
    </source>
</reference>
<accession>A0ABV6Q1H6</accession>
<feature type="domain" description="Carrier" evidence="10">
    <location>
        <begin position="4"/>
        <end position="79"/>
    </location>
</feature>
<comment type="function">
    <text evidence="7 9">Carrier of the growing fatty acid chain in fatty acid biosynthesis.</text>
</comment>
<dbReference type="PANTHER" id="PTHR20863:SF76">
    <property type="entry name" value="CARRIER DOMAIN-CONTAINING PROTEIN"/>
    <property type="match status" value="1"/>
</dbReference>
<dbReference type="PANTHER" id="PTHR20863">
    <property type="entry name" value="ACYL CARRIER PROTEIN"/>
    <property type="match status" value="1"/>
</dbReference>
<dbReference type="Pfam" id="PF00550">
    <property type="entry name" value="PP-binding"/>
    <property type="match status" value="1"/>
</dbReference>
<keyword evidence="2 7" id="KW-0444">Lipid biosynthesis</keyword>
<feature type="modified residue" description="O-(pantetheine 4'-phosphoryl)serine" evidence="7">
    <location>
        <position position="39"/>
    </location>
</feature>
<dbReference type="InterPro" id="IPR006162">
    <property type="entry name" value="Ppantetheine_attach_site"/>
</dbReference>
<dbReference type="PROSITE" id="PS50075">
    <property type="entry name" value="CARRIER"/>
    <property type="match status" value="1"/>
</dbReference>
<keyword evidence="4 7" id="KW-0276">Fatty acid metabolism</keyword>
<dbReference type="InterPro" id="IPR009081">
    <property type="entry name" value="PP-bd_ACP"/>
</dbReference>
<dbReference type="PROSITE" id="PS00012">
    <property type="entry name" value="PHOSPHOPANTETHEINE"/>
    <property type="match status" value="1"/>
</dbReference>
<dbReference type="InterPro" id="IPR036736">
    <property type="entry name" value="ACP-like_sf"/>
</dbReference>
<dbReference type="SUPFAM" id="SSF47336">
    <property type="entry name" value="ACP-like"/>
    <property type="match status" value="1"/>
</dbReference>
<dbReference type="Gene3D" id="1.10.1200.10">
    <property type="entry name" value="ACP-like"/>
    <property type="match status" value="1"/>
</dbReference>
<evidence type="ECO:0000256" key="2">
    <source>
        <dbReference type="ARBA" id="ARBA00022516"/>
    </source>
</evidence>
<keyword evidence="3 7" id="KW-0597">Phosphoprotein</keyword>
<evidence type="ECO:0000256" key="8">
    <source>
        <dbReference type="NCBIfam" id="TIGR00517"/>
    </source>
</evidence>
<evidence type="ECO:0000259" key="10">
    <source>
        <dbReference type="PROSITE" id="PS50075"/>
    </source>
</evidence>
<comment type="pathway">
    <text evidence="7 9">Lipid metabolism; fatty acid biosynthesis.</text>
</comment>
<name>A0ABV6Q1H6_9DEIN</name>
<dbReference type="NCBIfam" id="NF002150">
    <property type="entry name" value="PRK00982.1-4"/>
    <property type="match status" value="1"/>
</dbReference>